<dbReference type="Pfam" id="PF02515">
    <property type="entry name" value="CoA_transf_3"/>
    <property type="match status" value="1"/>
</dbReference>
<name>A0A6J4HTL3_9ACTN</name>
<organism evidence="2">
    <name type="scientific">uncultured Acidimicrobiales bacterium</name>
    <dbReference type="NCBI Taxonomy" id="310071"/>
    <lineage>
        <taxon>Bacteria</taxon>
        <taxon>Bacillati</taxon>
        <taxon>Actinomycetota</taxon>
        <taxon>Acidimicrobiia</taxon>
        <taxon>Acidimicrobiales</taxon>
        <taxon>environmental samples</taxon>
    </lineage>
</organism>
<protein>
    <submittedName>
        <fullName evidence="2">L-carnitine dehydratase/bile acid-inducible protein F</fullName>
        <ecNumber evidence="2">2.8.3.16</ecNumber>
    </submittedName>
</protein>
<dbReference type="GO" id="GO:0033608">
    <property type="term" value="F:formyl-CoA transferase activity"/>
    <property type="evidence" value="ECO:0007669"/>
    <property type="project" value="UniProtKB-EC"/>
</dbReference>
<keyword evidence="1 2" id="KW-0808">Transferase</keyword>
<dbReference type="InterPro" id="IPR044855">
    <property type="entry name" value="CoA-Trfase_III_dom3_sf"/>
</dbReference>
<proteinExistence type="predicted"/>
<dbReference type="PANTHER" id="PTHR48207:SF3">
    <property type="entry name" value="SUCCINATE--HYDROXYMETHYLGLUTARATE COA-TRANSFERASE"/>
    <property type="match status" value="1"/>
</dbReference>
<dbReference type="AlphaFoldDB" id="A0A6J4HTL3"/>
<evidence type="ECO:0000313" key="2">
    <source>
        <dbReference type="EMBL" id="CAA9233032.1"/>
    </source>
</evidence>
<dbReference type="EC" id="2.8.3.16" evidence="2"/>
<dbReference type="SUPFAM" id="SSF89796">
    <property type="entry name" value="CoA-transferase family III (CaiB/BaiF)"/>
    <property type="match status" value="1"/>
</dbReference>
<dbReference type="PANTHER" id="PTHR48207">
    <property type="entry name" value="SUCCINATE--HYDROXYMETHYLGLUTARATE COA-TRANSFERASE"/>
    <property type="match status" value="1"/>
</dbReference>
<evidence type="ECO:0000256" key="1">
    <source>
        <dbReference type="ARBA" id="ARBA00022679"/>
    </source>
</evidence>
<dbReference type="InterPro" id="IPR023606">
    <property type="entry name" value="CoA-Trfase_III_dom_1_sf"/>
</dbReference>
<gene>
    <name evidence="2" type="ORF">AVDCRST_MAG50-1279</name>
</gene>
<sequence length="399" mass="42956">MDGDHLPDDHLPLDDVRVLDLTVARAGPTCVRQLADWGADVIRVDAPGAGGDGVAGGLRHGSDFQNLHRNKRSLTIDLKSEEGKELVWRLADRADVVVENMRPPVKERLGIDYETLSARNPRLVYGSISGFGQTGPYATRGGVDQIAQGMGGLMSVTGRPDGEPTRVGIPVSDLSAGLYLAVGILVALHDRERTGKGRWVQTSLLESMIAMMDFQAARWTMDGEVPGRQGNDHPTLVPMGCFATADGFVNIAGSSGRLLRNFCRAIGLPDLPADPRFDSTAKRSKNRLELNALISEQMAKRTSEEWVEVLNAEGVPCGPVYGVDQVFADAQVEHLGMATPVEHAALGQVDLVRNAITMSGVPSTLRRPAPDAGEHADEILTDLGLSADEIGDLRRRHVI</sequence>
<reference evidence="2" key="1">
    <citation type="submission" date="2020-02" db="EMBL/GenBank/DDBJ databases">
        <authorList>
            <person name="Meier V. D."/>
        </authorList>
    </citation>
    <scope>NUCLEOTIDE SEQUENCE</scope>
    <source>
        <strain evidence="2">AVDCRST_MAG50</strain>
    </source>
</reference>
<accession>A0A6J4HTL3</accession>
<dbReference type="EMBL" id="CADCTF010000063">
    <property type="protein sequence ID" value="CAA9233032.1"/>
    <property type="molecule type" value="Genomic_DNA"/>
</dbReference>
<dbReference type="InterPro" id="IPR003673">
    <property type="entry name" value="CoA-Trfase_fam_III"/>
</dbReference>
<dbReference type="Gene3D" id="3.30.1540.10">
    <property type="entry name" value="formyl-coa transferase, domain 3"/>
    <property type="match status" value="1"/>
</dbReference>
<dbReference type="Gene3D" id="3.40.50.10540">
    <property type="entry name" value="Crotonobetainyl-coa:carnitine coa-transferase, domain 1"/>
    <property type="match status" value="1"/>
</dbReference>
<dbReference type="InterPro" id="IPR050483">
    <property type="entry name" value="CoA-transferase_III_domain"/>
</dbReference>